<dbReference type="SUPFAM" id="SSF53756">
    <property type="entry name" value="UDP-Glycosyltransferase/glycogen phosphorylase"/>
    <property type="match status" value="1"/>
</dbReference>
<reference evidence="3" key="2">
    <citation type="submission" date="2021-04" db="EMBL/GenBank/DDBJ databases">
        <authorList>
            <person name="Gilroy R."/>
        </authorList>
    </citation>
    <scope>NUCLEOTIDE SEQUENCE</scope>
    <source>
        <strain evidence="3">3436</strain>
    </source>
</reference>
<dbReference type="PANTHER" id="PTHR45947:SF3">
    <property type="entry name" value="SULFOQUINOVOSYL TRANSFERASE SQD2"/>
    <property type="match status" value="1"/>
</dbReference>
<name>A0A9D2JGQ0_9FIRM</name>
<evidence type="ECO:0000259" key="2">
    <source>
        <dbReference type="Pfam" id="PF13439"/>
    </source>
</evidence>
<dbReference type="Proteomes" id="UP000824031">
    <property type="component" value="Unassembled WGS sequence"/>
</dbReference>
<dbReference type="InterPro" id="IPR028098">
    <property type="entry name" value="Glyco_trans_4-like_N"/>
</dbReference>
<dbReference type="Pfam" id="PF00534">
    <property type="entry name" value="Glycos_transf_1"/>
    <property type="match status" value="1"/>
</dbReference>
<dbReference type="Pfam" id="PF13439">
    <property type="entry name" value="Glyco_transf_4"/>
    <property type="match status" value="1"/>
</dbReference>
<dbReference type="InterPro" id="IPR050194">
    <property type="entry name" value="Glycosyltransferase_grp1"/>
</dbReference>
<evidence type="ECO:0000259" key="1">
    <source>
        <dbReference type="Pfam" id="PF00534"/>
    </source>
</evidence>
<evidence type="ECO:0000313" key="3">
    <source>
        <dbReference type="EMBL" id="HIZ48923.1"/>
    </source>
</evidence>
<feature type="domain" description="Glycosyl transferase family 1" evidence="1">
    <location>
        <begin position="193"/>
        <end position="335"/>
    </location>
</feature>
<dbReference type="Gene3D" id="3.40.50.2000">
    <property type="entry name" value="Glycogen Phosphorylase B"/>
    <property type="match status" value="2"/>
</dbReference>
<accession>A0A9D2JGQ0</accession>
<comment type="caution">
    <text evidence="3">The sequence shown here is derived from an EMBL/GenBank/DDBJ whole genome shotgun (WGS) entry which is preliminary data.</text>
</comment>
<dbReference type="GO" id="GO:0016757">
    <property type="term" value="F:glycosyltransferase activity"/>
    <property type="evidence" value="ECO:0007669"/>
    <property type="project" value="InterPro"/>
</dbReference>
<dbReference type="EMBL" id="DXBO01000134">
    <property type="protein sequence ID" value="HIZ48923.1"/>
    <property type="molecule type" value="Genomic_DNA"/>
</dbReference>
<evidence type="ECO:0000313" key="4">
    <source>
        <dbReference type="Proteomes" id="UP000824031"/>
    </source>
</evidence>
<gene>
    <name evidence="3" type="ORF">H9810_09400</name>
</gene>
<dbReference type="PANTHER" id="PTHR45947">
    <property type="entry name" value="SULFOQUINOVOSYL TRANSFERASE SQD2"/>
    <property type="match status" value="1"/>
</dbReference>
<feature type="domain" description="Glycosyltransferase subfamily 4-like N-terminal" evidence="2">
    <location>
        <begin position="14"/>
        <end position="183"/>
    </location>
</feature>
<dbReference type="InterPro" id="IPR001296">
    <property type="entry name" value="Glyco_trans_1"/>
</dbReference>
<protein>
    <submittedName>
        <fullName evidence="3">Glycosyltransferase family 4 protein</fullName>
    </submittedName>
</protein>
<organism evidence="3 4">
    <name type="scientific">Candidatus Gemmiger excrementavium</name>
    <dbReference type="NCBI Taxonomy" id="2838608"/>
    <lineage>
        <taxon>Bacteria</taxon>
        <taxon>Bacillati</taxon>
        <taxon>Bacillota</taxon>
        <taxon>Clostridia</taxon>
        <taxon>Eubacteriales</taxon>
        <taxon>Gemmiger</taxon>
    </lineage>
</organism>
<dbReference type="AlphaFoldDB" id="A0A9D2JGQ0"/>
<reference evidence="3" key="1">
    <citation type="journal article" date="2021" name="PeerJ">
        <title>Extensive microbial diversity within the chicken gut microbiome revealed by metagenomics and culture.</title>
        <authorList>
            <person name="Gilroy R."/>
            <person name="Ravi A."/>
            <person name="Getino M."/>
            <person name="Pursley I."/>
            <person name="Horton D.L."/>
            <person name="Alikhan N.F."/>
            <person name="Baker D."/>
            <person name="Gharbi K."/>
            <person name="Hall N."/>
            <person name="Watson M."/>
            <person name="Adriaenssens E.M."/>
            <person name="Foster-Nyarko E."/>
            <person name="Jarju S."/>
            <person name="Secka A."/>
            <person name="Antonio M."/>
            <person name="Oren A."/>
            <person name="Chaudhuri R.R."/>
            <person name="La Ragione R."/>
            <person name="Hildebrand F."/>
            <person name="Pallen M.J."/>
        </authorList>
    </citation>
    <scope>NUCLEOTIDE SEQUENCE</scope>
    <source>
        <strain evidence="3">3436</strain>
    </source>
</reference>
<proteinExistence type="predicted"/>
<sequence>MKILLTTDTWTPTVNGVVTSTVNLRAELTARGHEVRVLTLAGGPRTRVEEGVTFLGSLDAGLIYPGARLRAPALDRALQDLVDWRPDVVHSQCEFSTFAPARRIARACGAPLVHTYHTVYEDYTHYFSPSRRMGRRLAALFTRGVCARADAVIAPTPKIQRLLRGYGVQCPVRVIPTGLDLARFNAAPDPVLRTALGLPEQGPVLLYLGRLAKEKNIAELIDVLPAVPGAALLIVGDGPERPALEARAAALGLQDRVVFAGMVDPAEVPRYYALADAFVSASTSEAQGLTYIEALAAGLPLLCRADPCVEALIRPGEGGWVYHAPAELAALARALPTGAAALPLRQAARRAAAPYTRAVFGQSVEALYRTALQAPRTHSLLPWTRKVILW</sequence>
<dbReference type="CDD" id="cd03817">
    <property type="entry name" value="GT4_UGDG-like"/>
    <property type="match status" value="1"/>
</dbReference>